<dbReference type="RefSeq" id="WP_122147943.1">
    <property type="nucleotide sequence ID" value="NZ_RFFI01000009.1"/>
</dbReference>
<organism evidence="3 4">
    <name type="scientific">Cellulomonas triticagri</name>
    <dbReference type="NCBI Taxonomy" id="2483352"/>
    <lineage>
        <taxon>Bacteria</taxon>
        <taxon>Bacillati</taxon>
        <taxon>Actinomycetota</taxon>
        <taxon>Actinomycetes</taxon>
        <taxon>Micrococcales</taxon>
        <taxon>Cellulomonadaceae</taxon>
        <taxon>Cellulomonas</taxon>
    </lineage>
</organism>
<reference evidence="3 4" key="1">
    <citation type="submission" date="2018-10" db="EMBL/GenBank/DDBJ databases">
        <title>Isolation, diversity and antifungal activity of actinobacteria from wheat.</title>
        <authorList>
            <person name="Han C."/>
        </authorList>
    </citation>
    <scope>NUCLEOTIDE SEQUENCE [LARGE SCALE GENOMIC DNA]</scope>
    <source>
        <strain evidence="3 4">NEAU-YY56</strain>
    </source>
</reference>
<evidence type="ECO:0000259" key="2">
    <source>
        <dbReference type="Pfam" id="PF21958"/>
    </source>
</evidence>
<evidence type="ECO:0000313" key="4">
    <source>
        <dbReference type="Proteomes" id="UP000269289"/>
    </source>
</evidence>
<dbReference type="InterPro" id="IPR008928">
    <property type="entry name" value="6-hairpin_glycosidase_sf"/>
</dbReference>
<feature type="domain" description="SOGP N-terminal" evidence="2">
    <location>
        <begin position="27"/>
        <end position="248"/>
    </location>
</feature>
<sequence length="1133" mass="119064">MTDAPMLARTTDRTTLVDAGGGLTVRLTPAGDVAEIGAPDGHRLNLYRVGEHDAAIAGPYLRRTTADGVMDHVALTGSRSSAAWSAHDGAVRWTGSGLGTAWTVHLVLDPARPALVWRVALTATAPADGATWDVATTQDLALAPVAAAQSSEPYVSQYVAHRLAPSAALGTVVLSRQTMASAPVLPLLALAVAEGSAGAGTDGFDLVGTAARAGAVPAFLTGEPWPDRVRQHEMAMAGLLSAPTTLPEPTVVHVVGRYWPDRRGAMLDAVPDLELTVPDLVALADARADAGAADAPVPAPSQAPSLLATAPLLGGDPLADDDLLALGAGARHVEHDDDGQVLSYFTDGGVHVVRGEKDRTLLRPHGHVLLAGDALSPDRPVLSTTVFAHGVFGSHTVLGNTSFDTFSSVHRNHLNLLRSNGVRVLVRTDGGGADDGPGGWRLLGAPSAFVLDVGEARWVYVLGDRRVEVRTVGDAARDALLLEVTTSHPADLLVTTDVALGEGAWSARESGGALVVTADEGTATRAHHPGLAYVLAATPGAEVTGDAPLLGSPHATSVLTVRATAATTLRVATTADRSGGSSADVARDLVAHGLDAAHEAAGHRATLARLTRGLTVAEGSRFAELGVLLPWWANDARVHYLVPHGLEQYQGAAWGTRDVCQGPFELLLAAGLLDGCRDVVLRVLGAQGVDGTFPQWFMFDAYAEIYQEHAHGDVVHWPLFALGQYLRASGDLDVLHAEVPFRTGEPATVADHLDALLRHLETDLVPGTSLPAYGDGDWDDTLQPARSEMRASMASTWTTALAVQTLELAAAQLRRGELEHAALADRMATLASAITADLRRHMLPDGVAAGFVTVADGVATPVIHPRDTATGLTYRLIPMTQLVLAGVLDQAEADRHEAIVREHLLFPDGVRLTDRPTRFADGETESFRRAEQAAFFGREVGLMYAHAHIRWAEALAALGRPDVGDELLRLSPIGMGDRVPSATRRQRTCYTSSSDATFPDRYTAARDFGLLRTGEVPTADGWRVYSSGPGIYLRQVLHALLGLDERHDALVVGPTLDAADDGLEVALTLAGATRTVRYRVDPAATGVTVRADGRDVATTPVPHPYRWASAALDPAGLDGVAVLEVTTPPGTAA</sequence>
<keyword evidence="4" id="KW-1185">Reference proteome</keyword>
<proteinExistence type="predicted"/>
<dbReference type="GO" id="GO:0005975">
    <property type="term" value="P:carbohydrate metabolic process"/>
    <property type="evidence" value="ECO:0007669"/>
    <property type="project" value="InterPro"/>
</dbReference>
<dbReference type="InterPro" id="IPR012341">
    <property type="entry name" value="6hp_glycosidase-like_sf"/>
</dbReference>
<dbReference type="InterPro" id="IPR053831">
    <property type="entry name" value="SOGP_N"/>
</dbReference>
<evidence type="ECO:0000259" key="1">
    <source>
        <dbReference type="Pfam" id="PF21250"/>
    </source>
</evidence>
<comment type="caution">
    <text evidence="3">The sequence shown here is derived from an EMBL/GenBank/DDBJ whole genome shotgun (WGS) entry which is preliminary data.</text>
</comment>
<dbReference type="PANTHER" id="PTHR37469">
    <property type="entry name" value="CELLOBIONIC ACID PHOSPHORYLASE-RELATED"/>
    <property type="match status" value="1"/>
</dbReference>
<dbReference type="Pfam" id="PF21250">
    <property type="entry name" value="SOGP_2nd"/>
    <property type="match status" value="1"/>
</dbReference>
<accession>A0A3M2JSR9</accession>
<feature type="domain" description="Glycoside phosphorylase super sandwich" evidence="1">
    <location>
        <begin position="331"/>
        <end position="552"/>
    </location>
</feature>
<evidence type="ECO:0000313" key="3">
    <source>
        <dbReference type="EMBL" id="RMI13785.1"/>
    </source>
</evidence>
<dbReference type="EMBL" id="RFFI01000009">
    <property type="protein sequence ID" value="RMI13785.1"/>
    <property type="molecule type" value="Genomic_DNA"/>
</dbReference>
<gene>
    <name evidence="3" type="ORF">EBM89_02810</name>
</gene>
<dbReference type="PANTHER" id="PTHR37469:SF2">
    <property type="entry name" value="CELLOBIONIC ACID PHOSPHORYLASE"/>
    <property type="match status" value="1"/>
</dbReference>
<dbReference type="SUPFAM" id="SSF48208">
    <property type="entry name" value="Six-hairpin glycosidases"/>
    <property type="match status" value="1"/>
</dbReference>
<dbReference type="Pfam" id="PF21958">
    <property type="entry name" value="SOGP_N"/>
    <property type="match status" value="1"/>
</dbReference>
<dbReference type="InterPro" id="IPR052047">
    <property type="entry name" value="GH94_Enzymes"/>
</dbReference>
<dbReference type="InterPro" id="IPR048771">
    <property type="entry name" value="SOGP_2nd"/>
</dbReference>
<name>A0A3M2JSR9_9CELL</name>
<dbReference type="Proteomes" id="UP000269289">
    <property type="component" value="Unassembled WGS sequence"/>
</dbReference>
<dbReference type="Gene3D" id="1.50.10.10">
    <property type="match status" value="1"/>
</dbReference>
<evidence type="ECO:0008006" key="5">
    <source>
        <dbReference type="Google" id="ProtNLM"/>
    </source>
</evidence>
<dbReference type="OrthoDB" id="9769991at2"/>
<protein>
    <recommendedName>
        <fullName evidence="5">Glycosyl hydrolase 36 catalytic domain-containing protein</fullName>
    </recommendedName>
</protein>
<dbReference type="AlphaFoldDB" id="A0A3M2JSR9"/>